<reference evidence="2 3" key="1">
    <citation type="submission" date="2020-01" db="EMBL/GenBank/DDBJ databases">
        <title>Whole-genome sequence of Heliobacterium undosum DSM 13378.</title>
        <authorList>
            <person name="Kyndt J.A."/>
            <person name="Meyer T.E."/>
        </authorList>
    </citation>
    <scope>NUCLEOTIDE SEQUENCE [LARGE SCALE GENOMIC DNA]</scope>
    <source>
        <strain evidence="2 3">DSM 13378</strain>
    </source>
</reference>
<proteinExistence type="predicted"/>
<dbReference type="RefSeq" id="WP_161259701.1">
    <property type="nucleotide sequence ID" value="NZ_WXEY01000027.1"/>
</dbReference>
<evidence type="ECO:0000313" key="3">
    <source>
        <dbReference type="Proteomes" id="UP000463470"/>
    </source>
</evidence>
<protein>
    <recommendedName>
        <fullName evidence="4">Replication-relaxation</fullName>
    </recommendedName>
</protein>
<sequence length="426" mass="49338">MGRHKGITLTERDRDVLKSILRYRVLTLNQIHRRFFGGRVQYHQKRLSQLVEEGYLRVEYLGAEPGTRNSCSGSGREANCYVLTGRGMRVATEGDEDESYRRAHDNAPENKFQLRRLVDINEIFVRLYEYGMDDWQWLSSREVKKQWHVPAKFQWAAGGLQRGEQEMLIWYLAPLPEGKRPKRKRIEQDGEDTIEIFEGDPVRNTFRQIADTAQKSLVLDVAVLCKDWDTWQNTVQGYLNLPLQQRPGVRSLHILHITHLDYLLAHLNGWLKKPAEGLLEKALRPPRSAEVHARYVTEDEQNFVVDATTGDIIHLLHAENRIANPNTREREGVIVAHHPNYLGILSPAVLDRARVEVLSERPQPEQTTRQRPLRQAQRANAEPSKRVAFGIPESERNRLYDLARQADTSPTELLRTITRTFLREQG</sequence>
<comment type="caution">
    <text evidence="2">The sequence shown here is derived from an EMBL/GenBank/DDBJ whole genome shotgun (WGS) entry which is preliminary data.</text>
</comment>
<gene>
    <name evidence="2" type="ORF">GTO91_15850</name>
</gene>
<evidence type="ECO:0000313" key="2">
    <source>
        <dbReference type="EMBL" id="MZP31181.1"/>
    </source>
</evidence>
<dbReference type="OrthoDB" id="2078381at2"/>
<dbReference type="Pfam" id="PF13814">
    <property type="entry name" value="Replic_Relax"/>
    <property type="match status" value="1"/>
</dbReference>
<organism evidence="2 3">
    <name type="scientific">Heliomicrobium undosum</name>
    <dbReference type="NCBI Taxonomy" id="121734"/>
    <lineage>
        <taxon>Bacteria</taxon>
        <taxon>Bacillati</taxon>
        <taxon>Bacillota</taxon>
        <taxon>Clostridia</taxon>
        <taxon>Eubacteriales</taxon>
        <taxon>Heliobacteriaceae</taxon>
        <taxon>Heliomicrobium</taxon>
    </lineage>
</organism>
<dbReference type="EMBL" id="WXEY01000027">
    <property type="protein sequence ID" value="MZP31181.1"/>
    <property type="molecule type" value="Genomic_DNA"/>
</dbReference>
<accession>A0A845LE38</accession>
<dbReference type="InterPro" id="IPR025855">
    <property type="entry name" value="Replic_Relax"/>
</dbReference>
<name>A0A845LE38_9FIRM</name>
<feature type="region of interest" description="Disordered" evidence="1">
    <location>
        <begin position="359"/>
        <end position="388"/>
    </location>
</feature>
<dbReference type="AlphaFoldDB" id="A0A845LE38"/>
<evidence type="ECO:0000256" key="1">
    <source>
        <dbReference type="SAM" id="MobiDB-lite"/>
    </source>
</evidence>
<dbReference type="Proteomes" id="UP000463470">
    <property type="component" value="Unassembled WGS sequence"/>
</dbReference>
<keyword evidence="3" id="KW-1185">Reference proteome</keyword>
<evidence type="ECO:0008006" key="4">
    <source>
        <dbReference type="Google" id="ProtNLM"/>
    </source>
</evidence>